<reference evidence="1 2" key="1">
    <citation type="journal article" date="2018" name="Front. Plant Sci.">
        <title>Red Clover (Trifolium pratense) and Zigzag Clover (T. medium) - A Picture of Genomic Similarities and Differences.</title>
        <authorList>
            <person name="Dluhosova J."/>
            <person name="Istvanek J."/>
            <person name="Nedelnik J."/>
            <person name="Repkova J."/>
        </authorList>
    </citation>
    <scope>NUCLEOTIDE SEQUENCE [LARGE SCALE GENOMIC DNA]</scope>
    <source>
        <strain evidence="2">cv. 10/8</strain>
        <tissue evidence="1">Leaf</tissue>
    </source>
</reference>
<comment type="caution">
    <text evidence="1">The sequence shown here is derived from an EMBL/GenBank/DDBJ whole genome shotgun (WGS) entry which is preliminary data.</text>
</comment>
<evidence type="ECO:0000313" key="2">
    <source>
        <dbReference type="Proteomes" id="UP000265520"/>
    </source>
</evidence>
<proteinExistence type="predicted"/>
<accession>A0A392S1Y1</accession>
<organism evidence="1 2">
    <name type="scientific">Trifolium medium</name>
    <dbReference type="NCBI Taxonomy" id="97028"/>
    <lineage>
        <taxon>Eukaryota</taxon>
        <taxon>Viridiplantae</taxon>
        <taxon>Streptophyta</taxon>
        <taxon>Embryophyta</taxon>
        <taxon>Tracheophyta</taxon>
        <taxon>Spermatophyta</taxon>
        <taxon>Magnoliopsida</taxon>
        <taxon>eudicotyledons</taxon>
        <taxon>Gunneridae</taxon>
        <taxon>Pentapetalae</taxon>
        <taxon>rosids</taxon>
        <taxon>fabids</taxon>
        <taxon>Fabales</taxon>
        <taxon>Fabaceae</taxon>
        <taxon>Papilionoideae</taxon>
        <taxon>50 kb inversion clade</taxon>
        <taxon>NPAAA clade</taxon>
        <taxon>Hologalegina</taxon>
        <taxon>IRL clade</taxon>
        <taxon>Trifolieae</taxon>
        <taxon>Trifolium</taxon>
    </lineage>
</organism>
<name>A0A392S1Y1_9FABA</name>
<protein>
    <submittedName>
        <fullName evidence="1">Uncharacterized protein</fullName>
    </submittedName>
</protein>
<evidence type="ECO:0000313" key="1">
    <source>
        <dbReference type="EMBL" id="MCI42868.1"/>
    </source>
</evidence>
<dbReference type="EMBL" id="LXQA010310105">
    <property type="protein sequence ID" value="MCI42868.1"/>
    <property type="molecule type" value="Genomic_DNA"/>
</dbReference>
<dbReference type="AlphaFoldDB" id="A0A392S1Y1"/>
<dbReference type="Proteomes" id="UP000265520">
    <property type="component" value="Unassembled WGS sequence"/>
</dbReference>
<sequence length="61" mass="6812">VLARRAGKDSGSRFWLWTLRNALPWMAQRAGLRAGVAVATVVCAARKRVWRGARARCLFIS</sequence>
<feature type="non-terminal residue" evidence="1">
    <location>
        <position position="1"/>
    </location>
</feature>
<keyword evidence="2" id="KW-1185">Reference proteome</keyword>